<comment type="caution">
    <text evidence="2">The sequence shown here is derived from an EMBL/GenBank/DDBJ whole genome shotgun (WGS) entry which is preliminary data.</text>
</comment>
<keyword evidence="3" id="KW-1185">Reference proteome</keyword>
<reference evidence="2 3" key="1">
    <citation type="submission" date="2013-03" db="EMBL/GenBank/DDBJ databases">
        <title>The Genome Sequence of Enterococcus dispar ATCC_51266 (Illumina only assembly).</title>
        <authorList>
            <consortium name="The Broad Institute Genomics Platform"/>
            <consortium name="The Broad Institute Genome Sequencing Center for Infectious Disease"/>
            <person name="Earl A."/>
            <person name="Russ C."/>
            <person name="Gilmore M."/>
            <person name="Surin D."/>
            <person name="Walker B."/>
            <person name="Young S."/>
            <person name="Zeng Q."/>
            <person name="Gargeya S."/>
            <person name="Fitzgerald M."/>
            <person name="Haas B."/>
            <person name="Abouelleil A."/>
            <person name="Allen A.W."/>
            <person name="Alvarado L."/>
            <person name="Arachchi H.M."/>
            <person name="Berlin A.M."/>
            <person name="Chapman S.B."/>
            <person name="Gainer-Dewar J."/>
            <person name="Goldberg J."/>
            <person name="Griggs A."/>
            <person name="Gujja S."/>
            <person name="Hansen M."/>
            <person name="Howarth C."/>
            <person name="Imamovic A."/>
            <person name="Ireland A."/>
            <person name="Larimer J."/>
            <person name="McCowan C."/>
            <person name="Murphy C."/>
            <person name="Pearson M."/>
            <person name="Poon T.W."/>
            <person name="Priest M."/>
            <person name="Roberts A."/>
            <person name="Saif S."/>
            <person name="Shea T."/>
            <person name="Sisk P."/>
            <person name="Sykes S."/>
            <person name="Wortman J."/>
            <person name="Nusbaum C."/>
            <person name="Birren B."/>
        </authorList>
    </citation>
    <scope>NUCLEOTIDE SEQUENCE [LARGE SCALE GENOMIC DNA]</scope>
    <source>
        <strain evidence="2 3">ATCC 51266</strain>
    </source>
</reference>
<dbReference type="Proteomes" id="UP000014127">
    <property type="component" value="Unassembled WGS sequence"/>
</dbReference>
<evidence type="ECO:0000256" key="1">
    <source>
        <dbReference type="SAM" id="Phobius"/>
    </source>
</evidence>
<dbReference type="RefSeq" id="WP_016172317.1">
    <property type="nucleotide sequence ID" value="NZ_ASWK01000001.1"/>
</dbReference>
<keyword evidence="1" id="KW-0812">Transmembrane</keyword>
<name>S0KRK8_9ENTE</name>
<evidence type="ECO:0000313" key="2">
    <source>
        <dbReference type="EMBL" id="EOT42778.1"/>
    </source>
</evidence>
<dbReference type="OrthoDB" id="9783597at2"/>
<evidence type="ECO:0000313" key="3">
    <source>
        <dbReference type="Proteomes" id="UP000014127"/>
    </source>
</evidence>
<organism evidence="2 3">
    <name type="scientific">Enterococcus dispar ATCC 51266</name>
    <dbReference type="NCBI Taxonomy" id="1139219"/>
    <lineage>
        <taxon>Bacteria</taxon>
        <taxon>Bacillati</taxon>
        <taxon>Bacillota</taxon>
        <taxon>Bacilli</taxon>
        <taxon>Lactobacillales</taxon>
        <taxon>Enterococcaceae</taxon>
        <taxon>Enterococcus</taxon>
    </lineage>
</organism>
<feature type="transmembrane region" description="Helical" evidence="1">
    <location>
        <begin position="88"/>
        <end position="110"/>
    </location>
</feature>
<dbReference type="AlphaFoldDB" id="S0KRK8"/>
<dbReference type="HOGENOM" id="CLU_2141995_0_0_9"/>
<keyword evidence="1" id="KW-0472">Membrane</keyword>
<gene>
    <name evidence="2" type="ORF">OMK_01139</name>
</gene>
<accession>S0KRK8</accession>
<keyword evidence="1" id="KW-1133">Transmembrane helix</keyword>
<dbReference type="EMBL" id="AHYR01000004">
    <property type="protein sequence ID" value="EOT42778.1"/>
    <property type="molecule type" value="Genomic_DNA"/>
</dbReference>
<proteinExistence type="predicted"/>
<protein>
    <submittedName>
        <fullName evidence="2">Uncharacterized protein</fullName>
    </submittedName>
</protein>
<sequence length="112" mass="12712">MNNSLSKVQLKILKSFRQFPTDKINYSADLIARDTKLSIYLVKEELSVLLDSGLIDIDPFENDSTYYRITNQGKIILINEKESFKDKLVWSIIVPLGTAVIGTVITNLLFSN</sequence>
<dbReference type="Gene3D" id="1.10.10.10">
    <property type="entry name" value="Winged helix-like DNA-binding domain superfamily/Winged helix DNA-binding domain"/>
    <property type="match status" value="1"/>
</dbReference>
<dbReference type="InterPro" id="IPR036388">
    <property type="entry name" value="WH-like_DNA-bd_sf"/>
</dbReference>